<accession>A0ABD2XDG6</accession>
<organism evidence="2 3">
    <name type="scientific">Trichogramma kaykai</name>
    <dbReference type="NCBI Taxonomy" id="54128"/>
    <lineage>
        <taxon>Eukaryota</taxon>
        <taxon>Metazoa</taxon>
        <taxon>Ecdysozoa</taxon>
        <taxon>Arthropoda</taxon>
        <taxon>Hexapoda</taxon>
        <taxon>Insecta</taxon>
        <taxon>Pterygota</taxon>
        <taxon>Neoptera</taxon>
        <taxon>Endopterygota</taxon>
        <taxon>Hymenoptera</taxon>
        <taxon>Apocrita</taxon>
        <taxon>Proctotrupomorpha</taxon>
        <taxon>Chalcidoidea</taxon>
        <taxon>Trichogrammatidae</taxon>
        <taxon>Trichogramma</taxon>
    </lineage>
</organism>
<feature type="region of interest" description="Disordered" evidence="1">
    <location>
        <begin position="226"/>
        <end position="252"/>
    </location>
</feature>
<sequence length="252" mass="28583">MTFGCDLTLTDAQRVTARLSKKLNIPIITSEEVLSDDALILKHAPRCYAEAVIKSWKGIWSDHMKNNSDGWIFVASDDFGLNEHLANRLKYGGIVPTHVFAIVLSEEDSSDDDWINITGLKRAYKHLIKDIHAEGKKSRDIAEECLDLARRRYLFPTCDRSMRLLLLNFFKAELSADLARQLVKKCAFTHENELYKCMLLLFLFYDRCKKYFNGTLNLSGFRADGGTGRTSKKRVGAETSRGEGKASHRRAG</sequence>
<dbReference type="EMBL" id="JBJJXI010000031">
    <property type="protein sequence ID" value="KAL3403254.1"/>
    <property type="molecule type" value="Genomic_DNA"/>
</dbReference>
<proteinExistence type="predicted"/>
<name>A0ABD2XDG6_9HYME</name>
<gene>
    <name evidence="2" type="ORF">TKK_003859</name>
</gene>
<evidence type="ECO:0000313" key="3">
    <source>
        <dbReference type="Proteomes" id="UP001627154"/>
    </source>
</evidence>
<reference evidence="2 3" key="1">
    <citation type="journal article" date="2024" name="bioRxiv">
        <title>A reference genome for Trichogramma kaykai: A tiny desert-dwelling parasitoid wasp with competing sex-ratio distorters.</title>
        <authorList>
            <person name="Culotta J."/>
            <person name="Lindsey A.R."/>
        </authorList>
    </citation>
    <scope>NUCLEOTIDE SEQUENCE [LARGE SCALE GENOMIC DNA]</scope>
    <source>
        <strain evidence="2 3">KSX58</strain>
    </source>
</reference>
<protein>
    <submittedName>
        <fullName evidence="2">Uncharacterized protein</fullName>
    </submittedName>
</protein>
<evidence type="ECO:0000256" key="1">
    <source>
        <dbReference type="SAM" id="MobiDB-lite"/>
    </source>
</evidence>
<dbReference type="AlphaFoldDB" id="A0ABD2XDG6"/>
<keyword evidence="3" id="KW-1185">Reference proteome</keyword>
<dbReference type="Proteomes" id="UP001627154">
    <property type="component" value="Unassembled WGS sequence"/>
</dbReference>
<evidence type="ECO:0000313" key="2">
    <source>
        <dbReference type="EMBL" id="KAL3403254.1"/>
    </source>
</evidence>
<comment type="caution">
    <text evidence="2">The sequence shown here is derived from an EMBL/GenBank/DDBJ whole genome shotgun (WGS) entry which is preliminary data.</text>
</comment>